<gene>
    <name evidence="2" type="ORF">MYCFIDRAFT_194047</name>
</gene>
<reference evidence="2 3" key="1">
    <citation type="journal article" date="2012" name="PLoS Pathog.">
        <title>Diverse lifestyles and strategies of plant pathogenesis encoded in the genomes of eighteen Dothideomycetes fungi.</title>
        <authorList>
            <person name="Ohm R.A."/>
            <person name="Feau N."/>
            <person name="Henrissat B."/>
            <person name="Schoch C.L."/>
            <person name="Horwitz B.A."/>
            <person name="Barry K.W."/>
            <person name="Condon B.J."/>
            <person name="Copeland A.C."/>
            <person name="Dhillon B."/>
            <person name="Glaser F."/>
            <person name="Hesse C.N."/>
            <person name="Kosti I."/>
            <person name="LaButti K."/>
            <person name="Lindquist E.A."/>
            <person name="Lucas S."/>
            <person name="Salamov A.A."/>
            <person name="Bradshaw R.E."/>
            <person name="Ciuffetti L."/>
            <person name="Hamelin R.C."/>
            <person name="Kema G.H.J."/>
            <person name="Lawrence C."/>
            <person name="Scott J.A."/>
            <person name="Spatafora J.W."/>
            <person name="Turgeon B.G."/>
            <person name="de Wit P.J.G.M."/>
            <person name="Zhong S."/>
            <person name="Goodwin S.B."/>
            <person name="Grigoriev I.V."/>
        </authorList>
    </citation>
    <scope>NUCLEOTIDE SEQUENCE [LARGE SCALE GENOMIC DNA]</scope>
    <source>
        <strain evidence="2 3">CIRAD86</strain>
    </source>
</reference>
<evidence type="ECO:0000256" key="1">
    <source>
        <dbReference type="SAM" id="MobiDB-lite"/>
    </source>
</evidence>
<evidence type="ECO:0000313" key="3">
    <source>
        <dbReference type="Proteomes" id="UP000016932"/>
    </source>
</evidence>
<proteinExistence type="predicted"/>
<protein>
    <submittedName>
        <fullName evidence="2">Uncharacterized protein</fullName>
    </submittedName>
</protein>
<keyword evidence="3" id="KW-1185">Reference proteome</keyword>
<dbReference type="GeneID" id="19335364"/>
<dbReference type="RefSeq" id="XP_007923315.1">
    <property type="nucleotide sequence ID" value="XM_007925124.1"/>
</dbReference>
<name>M3B925_PSEFD</name>
<evidence type="ECO:0000313" key="2">
    <source>
        <dbReference type="EMBL" id="EME85832.1"/>
    </source>
</evidence>
<dbReference type="VEuPathDB" id="FungiDB:MYCFIDRAFT_194047"/>
<feature type="region of interest" description="Disordered" evidence="1">
    <location>
        <begin position="216"/>
        <end position="240"/>
    </location>
</feature>
<dbReference type="AlphaFoldDB" id="M3B925"/>
<dbReference type="EMBL" id="KB446556">
    <property type="protein sequence ID" value="EME85832.1"/>
    <property type="molecule type" value="Genomic_DNA"/>
</dbReference>
<organism evidence="2 3">
    <name type="scientific">Pseudocercospora fijiensis (strain CIRAD86)</name>
    <name type="common">Black leaf streak disease fungus</name>
    <name type="synonym">Mycosphaerella fijiensis</name>
    <dbReference type="NCBI Taxonomy" id="383855"/>
    <lineage>
        <taxon>Eukaryota</taxon>
        <taxon>Fungi</taxon>
        <taxon>Dikarya</taxon>
        <taxon>Ascomycota</taxon>
        <taxon>Pezizomycotina</taxon>
        <taxon>Dothideomycetes</taxon>
        <taxon>Dothideomycetidae</taxon>
        <taxon>Mycosphaerellales</taxon>
        <taxon>Mycosphaerellaceae</taxon>
        <taxon>Pseudocercospora</taxon>
    </lineage>
</organism>
<sequence length="476" mass="52840">MAHGSQSKTLKDSIDVFCELLRPYSHHFVSSAFGNGGATLCAVPGVRCIGAGGGRNAVGILHCHAQDSPRLVAHEATVVDTQYTLGRRSSQFALADRLTTKQPWIQAGEVSNCPICDKWFLLKSNQYGSEIPHPKHATPTDKSRWITKNLSKKDKADTWALERFYGYPSSRTKGIAVESRAGPDEYHQWQKKQDECCGYLPAEWKALQEELKALSGQMNPRKRQNRISKKTNRRHAAPGKNIRPAYARTSSVTEMSEAEDLSPAASSKASWTDHAVFGVVAHSDLIPDSMLTTAGSSNMPQYATDHFAYTIPPLEGLDSDELRAQIVLQEAHSESRYFAADDVHYYQGMLSRGVSTPLCQIGKDVLLNIRLVPHLAGGLAPRSSDATIREAILEMGKRQRYETRFANTTAPFTQSASFSAAQSQLIHPEMSRAFRSPIQPNFFRQLIPPPSVTLRNPLLYQQPLHPWDAWNIGSNQ</sequence>
<accession>M3B925</accession>
<dbReference type="HOGENOM" id="CLU_573801_0_0_1"/>
<feature type="compositionally biased region" description="Basic residues" evidence="1">
    <location>
        <begin position="220"/>
        <end position="237"/>
    </location>
</feature>
<dbReference type="KEGG" id="pfj:MYCFIDRAFT_194047"/>
<dbReference type="OrthoDB" id="10486929at2759"/>
<dbReference type="Proteomes" id="UP000016932">
    <property type="component" value="Unassembled WGS sequence"/>
</dbReference>